<evidence type="ECO:0000313" key="1">
    <source>
        <dbReference type="EMBL" id="MBE5037576.1"/>
    </source>
</evidence>
<keyword evidence="2" id="KW-1185">Reference proteome</keyword>
<comment type="caution">
    <text evidence="1">The sequence shown here is derived from an EMBL/GenBank/DDBJ whole genome shotgun (WGS) entry which is preliminary data.</text>
</comment>
<dbReference type="RefSeq" id="WP_193501011.1">
    <property type="nucleotide sequence ID" value="NZ_JADCKC010000002.1"/>
</dbReference>
<evidence type="ECO:0000313" key="2">
    <source>
        <dbReference type="Proteomes" id="UP000768567"/>
    </source>
</evidence>
<name>A0ABR9R366_9FIRM</name>
<dbReference type="Proteomes" id="UP000768567">
    <property type="component" value="Unassembled WGS sequence"/>
</dbReference>
<organism evidence="1 2">
    <name type="scientific">Gemmiger gallinarum</name>
    <dbReference type="NCBI Taxonomy" id="2779354"/>
    <lineage>
        <taxon>Bacteria</taxon>
        <taxon>Bacillati</taxon>
        <taxon>Bacillota</taxon>
        <taxon>Clostridia</taxon>
        <taxon>Eubacteriales</taxon>
        <taxon>Gemmiger</taxon>
    </lineage>
</organism>
<dbReference type="InterPro" id="IPR008323">
    <property type="entry name" value="UCP033563"/>
</dbReference>
<dbReference type="Pfam" id="PF06245">
    <property type="entry name" value="DUF1015"/>
    <property type="match status" value="1"/>
</dbReference>
<proteinExistence type="predicted"/>
<sequence>MSNTTRPCFAPARILLPPEGTPLNPWACIAVDQFTSQPGYWAKAEALAQDKPSTLHIVLPEAYLGTAEEEARLAEIRRTMADYRRSLLTREVNGFVYLERTQMDGTIRQGLVGVVDLEAYSFEKNATPAIRPSENTVVERIPPRLRIRRGAELETPHVMLLADDEDCTLIEPIGREKSRLPLLYDGELMLGGGHLSGWAVEDPALIAQIEEAVIALGDPARYAARWPEAAGQPPMTLAVGDGNHSLATAKACWEERKQTLSPAQQQTDPARWCLVEVCNVHSPAIEIEPIHRVLFGMEEARVLAELKHWAADRGISLMDGGEQCFTLVSPEGERAVGMTGKLEPLTVGTAEAFVEALLTRCPEASVDYVHGEDAVRALTRNGAVGMLMPGLKKADLFRGVVLGGVLPRKTFSMGHAEEKRYYNECRSLVD</sequence>
<dbReference type="EMBL" id="JADCKC010000002">
    <property type="protein sequence ID" value="MBE5037576.1"/>
    <property type="molecule type" value="Genomic_DNA"/>
</dbReference>
<protein>
    <submittedName>
        <fullName evidence="1">DUF1015 domain-containing protein</fullName>
    </submittedName>
</protein>
<gene>
    <name evidence="1" type="ORF">INF35_07245</name>
</gene>
<dbReference type="PANTHER" id="PTHR36454:SF1">
    <property type="entry name" value="DUF1015 DOMAIN-CONTAINING PROTEIN"/>
    <property type="match status" value="1"/>
</dbReference>
<accession>A0ABR9R366</accession>
<dbReference type="PANTHER" id="PTHR36454">
    <property type="entry name" value="LMO2823 PROTEIN"/>
    <property type="match status" value="1"/>
</dbReference>
<reference evidence="1 2" key="1">
    <citation type="submission" date="2020-10" db="EMBL/GenBank/DDBJ databases">
        <title>ChiBAC.</title>
        <authorList>
            <person name="Zenner C."/>
            <person name="Hitch T.C.A."/>
            <person name="Clavel T."/>
        </authorList>
    </citation>
    <scope>NUCLEOTIDE SEQUENCE [LARGE SCALE GENOMIC DNA]</scope>
    <source>
        <strain evidence="1 2">DSM 109015</strain>
    </source>
</reference>